<dbReference type="GO" id="GO:0004503">
    <property type="term" value="F:tyrosinase activity"/>
    <property type="evidence" value="ECO:0007669"/>
    <property type="project" value="UniProtKB-EC"/>
</dbReference>
<accession>A0A8K0F1T5</accession>
<evidence type="ECO:0000256" key="8">
    <source>
        <dbReference type="ARBA" id="ARBA00023002"/>
    </source>
</evidence>
<evidence type="ECO:0000256" key="13">
    <source>
        <dbReference type="ARBA" id="ARBA00023180"/>
    </source>
</evidence>
<dbReference type="PROSITE" id="PS00498">
    <property type="entry name" value="TYROSINASE_2"/>
    <property type="match status" value="1"/>
</dbReference>
<evidence type="ECO:0000256" key="5">
    <source>
        <dbReference type="ARBA" id="ARBA00022692"/>
    </source>
</evidence>
<evidence type="ECO:0000256" key="11">
    <source>
        <dbReference type="ARBA" id="ARBA00023101"/>
    </source>
</evidence>
<keyword evidence="13" id="KW-0325">Glycoprotein</keyword>
<feature type="chain" id="PRO_5035439960" description="Tyrosinase" evidence="17">
    <location>
        <begin position="23"/>
        <end position="553"/>
    </location>
</feature>
<dbReference type="InterPro" id="IPR050316">
    <property type="entry name" value="Tyrosinase/Hemocyanin"/>
</dbReference>
<dbReference type="GO" id="GO:0031410">
    <property type="term" value="C:cytoplasmic vesicle"/>
    <property type="evidence" value="ECO:0007669"/>
    <property type="project" value="UniProtKB-ARBA"/>
</dbReference>
<evidence type="ECO:0000256" key="14">
    <source>
        <dbReference type="ARBA" id="ARBA00039304"/>
    </source>
</evidence>
<organism evidence="20 21">
    <name type="scientific">Branchiostoma lanceolatum</name>
    <name type="common">Common lancelet</name>
    <name type="synonym">Amphioxus lanceolatum</name>
    <dbReference type="NCBI Taxonomy" id="7740"/>
    <lineage>
        <taxon>Eukaryota</taxon>
        <taxon>Metazoa</taxon>
        <taxon>Chordata</taxon>
        <taxon>Cephalochordata</taxon>
        <taxon>Leptocardii</taxon>
        <taxon>Amphioxiformes</taxon>
        <taxon>Branchiostomatidae</taxon>
        <taxon>Branchiostoma</taxon>
    </lineage>
</organism>
<keyword evidence="7 17" id="KW-0732">Signal</keyword>
<evidence type="ECO:0000256" key="1">
    <source>
        <dbReference type="ARBA" id="ARBA00001973"/>
    </source>
</evidence>
<keyword evidence="5" id="KW-0812">Transmembrane</keyword>
<evidence type="ECO:0000256" key="3">
    <source>
        <dbReference type="ARBA" id="ARBA00009928"/>
    </source>
</evidence>
<comment type="cofactor">
    <cofactor evidence="1">
        <name>Cu(2+)</name>
        <dbReference type="ChEBI" id="CHEBI:29036"/>
    </cofactor>
</comment>
<dbReference type="AlphaFoldDB" id="A0A8K0F1T5"/>
<gene>
    <name evidence="20" type="primary">TYR</name>
    <name evidence="20" type="ORF">BLAG_LOCUS23552</name>
</gene>
<keyword evidence="12" id="KW-0472">Membrane</keyword>
<evidence type="ECO:0000256" key="16">
    <source>
        <dbReference type="SAM" id="MobiDB-lite"/>
    </source>
</evidence>
<evidence type="ECO:0000256" key="12">
    <source>
        <dbReference type="ARBA" id="ARBA00023136"/>
    </source>
</evidence>
<comment type="similarity">
    <text evidence="3">Belongs to the tyrosinase family.</text>
</comment>
<evidence type="ECO:0000256" key="7">
    <source>
        <dbReference type="ARBA" id="ARBA00022729"/>
    </source>
</evidence>
<dbReference type="GO" id="GO:0046872">
    <property type="term" value="F:metal ion binding"/>
    <property type="evidence" value="ECO:0007669"/>
    <property type="project" value="UniProtKB-KW"/>
</dbReference>
<evidence type="ECO:0000256" key="4">
    <source>
        <dbReference type="ARBA" id="ARBA00011906"/>
    </source>
</evidence>
<dbReference type="PROSITE" id="PS00497">
    <property type="entry name" value="TYROSINASE_1"/>
    <property type="match status" value="1"/>
</dbReference>
<keyword evidence="8" id="KW-0560">Oxidoreductase</keyword>
<feature type="region of interest" description="Disordered" evidence="16">
    <location>
        <begin position="296"/>
        <end position="322"/>
    </location>
</feature>
<protein>
    <recommendedName>
        <fullName evidence="14">Tyrosinase</fullName>
        <ecNumber evidence="4">1.14.18.1</ecNumber>
    </recommendedName>
    <alternativeName>
        <fullName evidence="15">Monophenol monooxygenase</fullName>
    </alternativeName>
</protein>
<dbReference type="EMBL" id="OV696693">
    <property type="protein sequence ID" value="CAH1271567.1"/>
    <property type="molecule type" value="Genomic_DNA"/>
</dbReference>
<name>A0A8K0F1T5_BRALA</name>
<keyword evidence="6" id="KW-0479">Metal-binding</keyword>
<feature type="domain" description="Tyrosinase copper-binding" evidence="18">
    <location>
        <begin position="214"/>
        <end position="231"/>
    </location>
</feature>
<evidence type="ECO:0000256" key="17">
    <source>
        <dbReference type="SAM" id="SignalP"/>
    </source>
</evidence>
<feature type="domain" description="Tyrosinase copper-binding" evidence="19">
    <location>
        <begin position="411"/>
        <end position="422"/>
    </location>
</feature>
<dbReference type="Gene3D" id="1.10.1280.10">
    <property type="entry name" value="Di-copper center containing domain from catechol oxidase"/>
    <property type="match status" value="1"/>
</dbReference>
<evidence type="ECO:0000256" key="6">
    <source>
        <dbReference type="ARBA" id="ARBA00022723"/>
    </source>
</evidence>
<dbReference type="OrthoDB" id="6132182at2759"/>
<keyword evidence="21" id="KW-1185">Reference proteome</keyword>
<evidence type="ECO:0000256" key="10">
    <source>
        <dbReference type="ARBA" id="ARBA00023033"/>
    </source>
</evidence>
<dbReference type="PRINTS" id="PR00092">
    <property type="entry name" value="TYROSINASE"/>
</dbReference>
<keyword evidence="11" id="KW-0470">Melanin biosynthesis</keyword>
<proteinExistence type="inferred from homology"/>
<evidence type="ECO:0000256" key="2">
    <source>
        <dbReference type="ARBA" id="ARBA00004573"/>
    </source>
</evidence>
<dbReference type="GO" id="GO:0042438">
    <property type="term" value="P:melanin biosynthetic process"/>
    <property type="evidence" value="ECO:0007669"/>
    <property type="project" value="UniProtKB-KW"/>
</dbReference>
<dbReference type="PANTHER" id="PTHR11474">
    <property type="entry name" value="TYROSINASE FAMILY MEMBER"/>
    <property type="match status" value="1"/>
</dbReference>
<dbReference type="Pfam" id="PF00264">
    <property type="entry name" value="Tyrosinase"/>
    <property type="match status" value="1"/>
</dbReference>
<sequence>MQTAELVVLYVVVATLAHVTEAQFPRVCTTVDHLRSKECCPVPGGYTQPCGGPGRGSCQVIPDGTMKVYDYKPNWVRDDRSQWPKLFFNRSCTCEFPFSGYDCSKCVWGRYGSACDVTKTIVRKNVKGLSSEDRFKYQTYLNRAKTDTSDYVVATEFYDTMVNSSTSVIDPSFVDVSVYDFLVWMHYYASRETILPEDNDICKVDEDCEFDTAHDAVGFLTWHRGFLLEMERFIQEVNSDPDWAIPYWDWTASEQCDICTNDFVGANDDSGNLDSGSAFSGWEALCEDAEEQHGILKPCDPNHRRNPPLKLTRNPGGQDKYGETLRRLPRREEVDFALRFATFDNSPFNKTSDCVFRNLVEGYADTRTGKYRPDIIGPDGENVVPGAHTLHNHVHIYLHGTMSAVPTSSNDPIFWLHHASIDRIFEKWLRKYKPAVSEYPLDSAPPGHNRDEYIVPLFPPFTHESVFKASTDLGYDFEGVDADGKSDGDEEPGNTDLGECGSVPGAVSDVASIAPPVPVRTRPPISGAIGQKLTLFGSLAHGIGIICAFLAFE</sequence>
<comment type="subcellular location">
    <subcellularLocation>
        <location evidence="2">Melanosome membrane</location>
        <topology evidence="2">Single-pass type I membrane protein</topology>
    </subcellularLocation>
</comment>
<dbReference type="InterPro" id="IPR008922">
    <property type="entry name" value="Di-copper_centre_dom_sf"/>
</dbReference>
<dbReference type="GO" id="GO:0043473">
    <property type="term" value="P:pigmentation"/>
    <property type="evidence" value="ECO:0007669"/>
    <property type="project" value="TreeGrafter"/>
</dbReference>
<keyword evidence="10" id="KW-0503">Monooxygenase</keyword>
<dbReference type="InterPro" id="IPR002227">
    <property type="entry name" value="Tyrosinase_Cu-bd"/>
</dbReference>
<feature type="signal peptide" evidence="17">
    <location>
        <begin position="1"/>
        <end position="22"/>
    </location>
</feature>
<dbReference type="Proteomes" id="UP000838412">
    <property type="component" value="Chromosome 8"/>
</dbReference>
<dbReference type="SUPFAM" id="SSF48056">
    <property type="entry name" value="Di-copper centre-containing domain"/>
    <property type="match status" value="1"/>
</dbReference>
<feature type="region of interest" description="Disordered" evidence="16">
    <location>
        <begin position="478"/>
        <end position="497"/>
    </location>
</feature>
<reference evidence="20" key="1">
    <citation type="submission" date="2022-01" db="EMBL/GenBank/DDBJ databases">
        <authorList>
            <person name="Braso-Vives M."/>
        </authorList>
    </citation>
    <scope>NUCLEOTIDE SEQUENCE</scope>
</reference>
<evidence type="ECO:0000256" key="15">
    <source>
        <dbReference type="ARBA" id="ARBA00042251"/>
    </source>
</evidence>
<evidence type="ECO:0000259" key="18">
    <source>
        <dbReference type="PROSITE" id="PS00497"/>
    </source>
</evidence>
<evidence type="ECO:0000313" key="20">
    <source>
        <dbReference type="EMBL" id="CAH1271567.1"/>
    </source>
</evidence>
<evidence type="ECO:0000313" key="21">
    <source>
        <dbReference type="Proteomes" id="UP000838412"/>
    </source>
</evidence>
<dbReference type="PANTHER" id="PTHR11474:SF124">
    <property type="entry name" value="TYROSINASE"/>
    <property type="match status" value="1"/>
</dbReference>
<keyword evidence="9" id="KW-0186">Copper</keyword>
<dbReference type="EC" id="1.14.18.1" evidence="4"/>
<evidence type="ECO:0000259" key="19">
    <source>
        <dbReference type="PROSITE" id="PS00498"/>
    </source>
</evidence>
<evidence type="ECO:0000256" key="9">
    <source>
        <dbReference type="ARBA" id="ARBA00023008"/>
    </source>
</evidence>